<feature type="transmembrane region" description="Helical" evidence="7">
    <location>
        <begin position="413"/>
        <end position="434"/>
    </location>
</feature>
<keyword evidence="6 7" id="KW-0472">Membrane</keyword>
<evidence type="ECO:0000256" key="4">
    <source>
        <dbReference type="ARBA" id="ARBA00022692"/>
    </source>
</evidence>
<proteinExistence type="inferred from homology"/>
<dbReference type="InterPro" id="IPR050833">
    <property type="entry name" value="Poly_Biosynth_Transport"/>
</dbReference>
<feature type="transmembrane region" description="Helical" evidence="7">
    <location>
        <begin position="141"/>
        <end position="163"/>
    </location>
</feature>
<dbReference type="PANTHER" id="PTHR30250">
    <property type="entry name" value="PST FAMILY PREDICTED COLANIC ACID TRANSPORTER"/>
    <property type="match status" value="1"/>
</dbReference>
<feature type="transmembrane region" description="Helical" evidence="7">
    <location>
        <begin position="380"/>
        <end position="401"/>
    </location>
</feature>
<comment type="caution">
    <text evidence="8">The sequence shown here is derived from an EMBL/GenBank/DDBJ whole genome shotgun (WGS) entry which is preliminary data.</text>
</comment>
<evidence type="ECO:0000256" key="6">
    <source>
        <dbReference type="ARBA" id="ARBA00023136"/>
    </source>
</evidence>
<feature type="transmembrane region" description="Helical" evidence="7">
    <location>
        <begin position="440"/>
        <end position="460"/>
    </location>
</feature>
<feature type="transmembrane region" description="Helical" evidence="7">
    <location>
        <begin position="80"/>
        <end position="103"/>
    </location>
</feature>
<evidence type="ECO:0000256" key="7">
    <source>
        <dbReference type="SAM" id="Phobius"/>
    </source>
</evidence>
<dbReference type="PANTHER" id="PTHR30250:SF10">
    <property type="entry name" value="LIPOPOLYSACCHARIDE BIOSYNTHESIS PROTEIN WZXC"/>
    <property type="match status" value="1"/>
</dbReference>
<feature type="transmembrane region" description="Helical" evidence="7">
    <location>
        <begin position="43"/>
        <end position="68"/>
    </location>
</feature>
<dbReference type="EMBL" id="NIBB01000101">
    <property type="protein sequence ID" value="PAB51910.1"/>
    <property type="molecule type" value="Genomic_DNA"/>
</dbReference>
<keyword evidence="4 7" id="KW-0812">Transmembrane</keyword>
<comment type="similarity">
    <text evidence="2">Belongs to the polysaccharide synthase family.</text>
</comment>
<comment type="subcellular location">
    <subcellularLocation>
        <location evidence="1">Cell membrane</location>
        <topology evidence="1">Multi-pass membrane protein</topology>
    </subcellularLocation>
</comment>
<dbReference type="Pfam" id="PF13440">
    <property type="entry name" value="Polysacc_synt_3"/>
    <property type="match status" value="1"/>
</dbReference>
<feature type="transmembrane region" description="Helical" evidence="7">
    <location>
        <begin position="169"/>
        <end position="189"/>
    </location>
</feature>
<name>A0AAX0PSW4_LACJH</name>
<feature type="transmembrane region" description="Helical" evidence="7">
    <location>
        <begin position="109"/>
        <end position="129"/>
    </location>
</feature>
<protein>
    <recommendedName>
        <fullName evidence="10">Lipopolysaccharide biosynthesis protein</fullName>
    </recommendedName>
</protein>
<accession>A0AAX0PSW4</accession>
<dbReference type="Proteomes" id="UP000216448">
    <property type="component" value="Unassembled WGS sequence"/>
</dbReference>
<evidence type="ECO:0000256" key="2">
    <source>
        <dbReference type="ARBA" id="ARBA00007430"/>
    </source>
</evidence>
<evidence type="ECO:0000256" key="3">
    <source>
        <dbReference type="ARBA" id="ARBA00022475"/>
    </source>
</evidence>
<evidence type="ECO:0000256" key="1">
    <source>
        <dbReference type="ARBA" id="ARBA00004651"/>
    </source>
</evidence>
<feature type="transmembrane region" description="Helical" evidence="7">
    <location>
        <begin position="21"/>
        <end position="37"/>
    </location>
</feature>
<feature type="transmembrane region" description="Helical" evidence="7">
    <location>
        <begin position="287"/>
        <end position="306"/>
    </location>
</feature>
<evidence type="ECO:0008006" key="10">
    <source>
        <dbReference type="Google" id="ProtNLM"/>
    </source>
</evidence>
<evidence type="ECO:0000313" key="8">
    <source>
        <dbReference type="EMBL" id="PAB51910.1"/>
    </source>
</evidence>
<dbReference type="CDD" id="cd13127">
    <property type="entry name" value="MATE_tuaB_like"/>
    <property type="match status" value="1"/>
</dbReference>
<reference evidence="8 9" key="1">
    <citation type="submission" date="2017-05" db="EMBL/GenBank/DDBJ databases">
        <title>Lactobacillus johnsonii from commercial turkeys.</title>
        <authorList>
            <person name="Johnson T.J."/>
            <person name="Youmans B."/>
        </authorList>
    </citation>
    <scope>NUCLEOTIDE SEQUENCE [LARGE SCALE GENOMIC DNA]</scope>
    <source>
        <strain evidence="8 9">UMNLJ54</strain>
    </source>
</reference>
<keyword evidence="5 7" id="KW-1133">Transmembrane helix</keyword>
<evidence type="ECO:0000313" key="9">
    <source>
        <dbReference type="Proteomes" id="UP000216448"/>
    </source>
</evidence>
<organism evidence="8 9">
    <name type="scientific">Lactobacillus johnsonii</name>
    <dbReference type="NCBI Taxonomy" id="33959"/>
    <lineage>
        <taxon>Bacteria</taxon>
        <taxon>Bacillati</taxon>
        <taxon>Bacillota</taxon>
        <taxon>Bacilli</taxon>
        <taxon>Lactobacillales</taxon>
        <taxon>Lactobacillaceae</taxon>
        <taxon>Lactobacillus</taxon>
    </lineage>
</organism>
<keyword evidence="3" id="KW-1003">Cell membrane</keyword>
<evidence type="ECO:0000256" key="5">
    <source>
        <dbReference type="ARBA" id="ARBA00022989"/>
    </source>
</evidence>
<dbReference type="AlphaFoldDB" id="A0AAX0PSW4"/>
<gene>
    <name evidence="8" type="ORF">A3P64_09510</name>
</gene>
<feature type="transmembrane region" description="Helical" evidence="7">
    <location>
        <begin position="353"/>
        <end position="374"/>
    </location>
</feature>
<dbReference type="GO" id="GO:0005886">
    <property type="term" value="C:plasma membrane"/>
    <property type="evidence" value="ECO:0007669"/>
    <property type="project" value="UniProtKB-SubCell"/>
</dbReference>
<sequence>MAKTMSLKKAALINGTGKYSRILFSIIVNAILARILSPSDYGIVAVLTVFSTFFSTLSDMGFGVAIVQNKKLTQSNINDIFSFTVYISFGLMLIFSIMSFPIARFYNNSVYVPLSLLLSISLLFDAMNMVPNGILNRNKEFVVIAVRTVVIYLLAAAITIFLALNGFRYYALAIQAIITSFFTFLWNYVTTRPKFKFKFKMDSIRMVFNYSAYQFAFNFVNYFSRNLDNLLTGKFMGNAQLGYYNKAYDLMLYPVNNLTGVITPVLHPILSDFQHDINIIYTKYIKVFKILFCIGAFVAPFCYLGGREIISLMYGNNWQSSIVCFQLLSVAILPQMLNSSASGVFQAIGNTRLLFWNSCINTFITVVAILIGVFSGRDIISLSGAVSIAYVVQFFTVFYMLIKMGMGIRLSRFLSDILPDLILLLGMELANILYPFSIKNIFISFISKFLFLAVIFLVLLKITGESRLVKGIIKEKV</sequence>
<feature type="transmembrane region" description="Helical" evidence="7">
    <location>
        <begin position="318"/>
        <end position="341"/>
    </location>
</feature>